<reference evidence="5 8" key="2">
    <citation type="submission" date="2020-07" db="EMBL/GenBank/DDBJ databases">
        <title>The draft genome sequence of Maribacter polysiphoniae KCTC 22021.</title>
        <authorList>
            <person name="Mu L."/>
        </authorList>
    </citation>
    <scope>NUCLEOTIDE SEQUENCE [LARGE SCALE GENOMIC DNA]</scope>
    <source>
        <strain evidence="5 8">KCTC 22021</strain>
    </source>
</reference>
<gene>
    <name evidence="4 5" type="primary">rplW</name>
    <name evidence="5" type="ORF">HZY62_02715</name>
    <name evidence="6" type="ORF">LX92_01419</name>
</gene>
<keyword evidence="8" id="KW-1185">Reference proteome</keyword>
<keyword evidence="4" id="KW-0694">RNA-binding</keyword>
<comment type="subunit">
    <text evidence="4">Part of the 50S ribosomal subunit. Contacts protein L29, and trigger factor when it is bound to the ribosome.</text>
</comment>
<accession>A0A316EPT8</accession>
<comment type="function">
    <text evidence="4">One of the early assembly proteins it binds 23S rRNA. One of the proteins that surrounds the polypeptide exit tunnel on the outside of the ribosome. Forms the main docking site for trigger factor binding to the ribosome.</text>
</comment>
<organism evidence="6 7">
    <name type="scientific">Maribacter polysiphoniae</name>
    <dbReference type="NCBI Taxonomy" id="429344"/>
    <lineage>
        <taxon>Bacteria</taxon>
        <taxon>Pseudomonadati</taxon>
        <taxon>Bacteroidota</taxon>
        <taxon>Flavobacteriia</taxon>
        <taxon>Flavobacteriales</taxon>
        <taxon>Flavobacteriaceae</taxon>
        <taxon>Maribacter</taxon>
    </lineage>
</organism>
<dbReference type="SUPFAM" id="SSF54189">
    <property type="entry name" value="Ribosomal proteins S24e, L23 and L15e"/>
    <property type="match status" value="1"/>
</dbReference>
<keyword evidence="4" id="KW-0699">rRNA-binding</keyword>
<evidence type="ECO:0000256" key="2">
    <source>
        <dbReference type="ARBA" id="ARBA00022980"/>
    </source>
</evidence>
<comment type="caution">
    <text evidence="6">The sequence shown here is derived from an EMBL/GenBank/DDBJ whole genome shotgun (WGS) entry which is preliminary data.</text>
</comment>
<dbReference type="Gene3D" id="3.30.70.330">
    <property type="match status" value="1"/>
</dbReference>
<dbReference type="NCBIfam" id="NF004363">
    <property type="entry name" value="PRK05738.2-4"/>
    <property type="match status" value="1"/>
</dbReference>
<evidence type="ECO:0000313" key="8">
    <source>
        <dbReference type="Proteomes" id="UP000651837"/>
    </source>
</evidence>
<dbReference type="OrthoDB" id="9797862at2"/>
<dbReference type="InterPro" id="IPR012677">
    <property type="entry name" value="Nucleotide-bd_a/b_plait_sf"/>
</dbReference>
<dbReference type="EMBL" id="JACWLN010000001">
    <property type="protein sequence ID" value="MBD1259486.1"/>
    <property type="molecule type" value="Genomic_DNA"/>
</dbReference>
<proteinExistence type="inferred from homology"/>
<keyword evidence="3 4" id="KW-0687">Ribonucleoprotein</keyword>
<keyword evidence="2 4" id="KW-0689">Ribosomal protein</keyword>
<dbReference type="Proteomes" id="UP000245667">
    <property type="component" value="Unassembled WGS sequence"/>
</dbReference>
<dbReference type="Pfam" id="PF00276">
    <property type="entry name" value="Ribosomal_L23"/>
    <property type="match status" value="1"/>
</dbReference>
<dbReference type="PANTHER" id="PTHR11620">
    <property type="entry name" value="60S RIBOSOMAL PROTEIN L23A"/>
    <property type="match status" value="1"/>
</dbReference>
<dbReference type="HAMAP" id="MF_01369_B">
    <property type="entry name" value="Ribosomal_uL23_B"/>
    <property type="match status" value="1"/>
</dbReference>
<dbReference type="AlphaFoldDB" id="A0A316EPT8"/>
<evidence type="ECO:0000313" key="7">
    <source>
        <dbReference type="Proteomes" id="UP000245667"/>
    </source>
</evidence>
<protein>
    <recommendedName>
        <fullName evidence="4">Large ribosomal subunit protein uL23</fullName>
    </recommendedName>
</protein>
<dbReference type="RefSeq" id="WP_109649562.1">
    <property type="nucleotide sequence ID" value="NZ_CAJQNU010000002.1"/>
</dbReference>
<dbReference type="EMBL" id="QGGQ01000002">
    <property type="protein sequence ID" value="PWK25050.1"/>
    <property type="molecule type" value="Genomic_DNA"/>
</dbReference>
<dbReference type="InterPro" id="IPR013025">
    <property type="entry name" value="Ribosomal_uL23-like"/>
</dbReference>
<name>A0A316EPT8_9FLAO</name>
<reference evidence="6 7" key="1">
    <citation type="submission" date="2018-05" db="EMBL/GenBank/DDBJ databases">
        <title>Genomic Encyclopedia of Archaeal and Bacterial Type Strains, Phase II (KMG-II): from individual species to whole genera.</title>
        <authorList>
            <person name="Goeker M."/>
        </authorList>
    </citation>
    <scope>NUCLEOTIDE SEQUENCE [LARGE SCALE GENOMIC DNA]</scope>
    <source>
        <strain evidence="6 7">DSM 23514</strain>
    </source>
</reference>
<evidence type="ECO:0000256" key="3">
    <source>
        <dbReference type="ARBA" id="ARBA00023274"/>
    </source>
</evidence>
<dbReference type="Proteomes" id="UP000651837">
    <property type="component" value="Unassembled WGS sequence"/>
</dbReference>
<dbReference type="GO" id="GO:0006412">
    <property type="term" value="P:translation"/>
    <property type="evidence" value="ECO:0007669"/>
    <property type="project" value="UniProtKB-UniRule"/>
</dbReference>
<sequence>MSVLIKPIITEKMTADSELHNRYGFVVDPKANKIQIKDAVEATYGVSVKKVRTMNYGPSRKTRYTKTGIQHGKTNAIKKAIVDVVEGDIIDFYSNL</sequence>
<comment type="similarity">
    <text evidence="1 4">Belongs to the universal ribosomal protein uL23 family.</text>
</comment>
<evidence type="ECO:0000256" key="1">
    <source>
        <dbReference type="ARBA" id="ARBA00006700"/>
    </source>
</evidence>
<dbReference type="InterPro" id="IPR012678">
    <property type="entry name" value="Ribosomal_uL23/eL15/eS24_sf"/>
</dbReference>
<dbReference type="GO" id="GO:1990904">
    <property type="term" value="C:ribonucleoprotein complex"/>
    <property type="evidence" value="ECO:0007669"/>
    <property type="project" value="UniProtKB-KW"/>
</dbReference>
<evidence type="ECO:0000256" key="4">
    <source>
        <dbReference type="HAMAP-Rule" id="MF_01369"/>
    </source>
</evidence>
<evidence type="ECO:0000313" key="6">
    <source>
        <dbReference type="EMBL" id="PWK25050.1"/>
    </source>
</evidence>
<dbReference type="GO" id="GO:0019843">
    <property type="term" value="F:rRNA binding"/>
    <property type="evidence" value="ECO:0007669"/>
    <property type="project" value="UniProtKB-UniRule"/>
</dbReference>
<dbReference type="GO" id="GO:0003735">
    <property type="term" value="F:structural constituent of ribosome"/>
    <property type="evidence" value="ECO:0007669"/>
    <property type="project" value="InterPro"/>
</dbReference>
<evidence type="ECO:0000313" key="5">
    <source>
        <dbReference type="EMBL" id="MBD1259486.1"/>
    </source>
</evidence>
<dbReference type="GO" id="GO:0005840">
    <property type="term" value="C:ribosome"/>
    <property type="evidence" value="ECO:0007669"/>
    <property type="project" value="UniProtKB-KW"/>
</dbReference>